<gene>
    <name evidence="7" type="ORF">GDS87_10605</name>
</gene>
<name>A0ABX6DCN8_9BACI</name>
<evidence type="ECO:0000256" key="3">
    <source>
        <dbReference type="ARBA" id="ARBA00023082"/>
    </source>
</evidence>
<keyword evidence="8" id="KW-1185">Reference proteome</keyword>
<dbReference type="NCBIfam" id="TIGR02937">
    <property type="entry name" value="sigma70-ECF"/>
    <property type="match status" value="1"/>
</dbReference>
<dbReference type="Pfam" id="PF04542">
    <property type="entry name" value="Sigma70_r2"/>
    <property type="match status" value="1"/>
</dbReference>
<dbReference type="Proteomes" id="UP000373269">
    <property type="component" value="Chromosome"/>
</dbReference>
<evidence type="ECO:0000313" key="7">
    <source>
        <dbReference type="EMBL" id="QGG51388.1"/>
    </source>
</evidence>
<dbReference type="SUPFAM" id="SSF88659">
    <property type="entry name" value="Sigma3 and sigma4 domains of RNA polymerase sigma factors"/>
    <property type="match status" value="1"/>
</dbReference>
<organism evidence="7 8">
    <name type="scientific">Lysinibacillus pakistanensis</name>
    <dbReference type="NCBI Taxonomy" id="759811"/>
    <lineage>
        <taxon>Bacteria</taxon>
        <taxon>Bacillati</taxon>
        <taxon>Bacillota</taxon>
        <taxon>Bacilli</taxon>
        <taxon>Bacillales</taxon>
        <taxon>Bacillaceae</taxon>
        <taxon>Lysinibacillus</taxon>
    </lineage>
</organism>
<sequence>MNFIFHETFSLVEGLTINASQESGARGDGKVIKEQKDAHLSRAMTTYGDYLLRICYTYVKNWTVAEDLVQDTFVKYYEKMEQFREEASVKTYLYRIAINNCHSYLSSWRYKKIQVIDFWGKFISLSNNPEKEVLENEAGAMLVASIEELPIKYKDVLLLFHFAEFSLKEIANLLKLPENTVKSRLRRARQMVGLTLMEEGFEYGSDS</sequence>
<comment type="similarity">
    <text evidence="1">Belongs to the sigma-70 factor family. ECF subfamily.</text>
</comment>
<dbReference type="PANTHER" id="PTHR43133">
    <property type="entry name" value="RNA POLYMERASE ECF-TYPE SIGMA FACTO"/>
    <property type="match status" value="1"/>
</dbReference>
<evidence type="ECO:0000256" key="4">
    <source>
        <dbReference type="ARBA" id="ARBA00023163"/>
    </source>
</evidence>
<dbReference type="SUPFAM" id="SSF88946">
    <property type="entry name" value="Sigma2 domain of RNA polymerase sigma factors"/>
    <property type="match status" value="1"/>
</dbReference>
<dbReference type="InterPro" id="IPR013249">
    <property type="entry name" value="RNA_pol_sigma70_r4_t2"/>
</dbReference>
<reference evidence="7 8" key="1">
    <citation type="submission" date="2019-11" db="EMBL/GenBank/DDBJ databases">
        <title>Whole Genome Sequencing and Comparative Genomic Analyses of Lysinibacillus pakistanensis LZH-9, a Halotolerant Strain with Excellent COD Removal Capability.</title>
        <authorList>
            <person name="Zhou H."/>
        </authorList>
    </citation>
    <scope>NUCLEOTIDE SEQUENCE [LARGE SCALE GENOMIC DNA]</scope>
    <source>
        <strain evidence="7 8">LZH-9</strain>
    </source>
</reference>
<dbReference type="Gene3D" id="1.10.1740.10">
    <property type="match status" value="1"/>
</dbReference>
<feature type="domain" description="RNA polymerase sigma factor 70 region 4 type 2" evidence="6">
    <location>
        <begin position="142"/>
        <end position="190"/>
    </location>
</feature>
<evidence type="ECO:0000313" key="8">
    <source>
        <dbReference type="Proteomes" id="UP000373269"/>
    </source>
</evidence>
<evidence type="ECO:0000256" key="1">
    <source>
        <dbReference type="ARBA" id="ARBA00010641"/>
    </source>
</evidence>
<dbReference type="Pfam" id="PF08281">
    <property type="entry name" value="Sigma70_r4_2"/>
    <property type="match status" value="1"/>
</dbReference>
<proteinExistence type="inferred from homology"/>
<dbReference type="Gene3D" id="1.10.10.10">
    <property type="entry name" value="Winged helix-like DNA-binding domain superfamily/Winged helix DNA-binding domain"/>
    <property type="match status" value="1"/>
</dbReference>
<accession>A0ABX6DCN8</accession>
<dbReference type="InterPro" id="IPR007627">
    <property type="entry name" value="RNA_pol_sigma70_r2"/>
</dbReference>
<keyword evidence="2" id="KW-0805">Transcription regulation</keyword>
<dbReference type="EMBL" id="CP045835">
    <property type="protein sequence ID" value="QGG51388.1"/>
    <property type="molecule type" value="Genomic_DNA"/>
</dbReference>
<evidence type="ECO:0000259" key="5">
    <source>
        <dbReference type="Pfam" id="PF04542"/>
    </source>
</evidence>
<dbReference type="PANTHER" id="PTHR43133:SF60">
    <property type="entry name" value="RNA POLYMERASE SIGMA FACTOR SIGV"/>
    <property type="match status" value="1"/>
</dbReference>
<dbReference type="InterPro" id="IPR036388">
    <property type="entry name" value="WH-like_DNA-bd_sf"/>
</dbReference>
<keyword evidence="4" id="KW-0804">Transcription</keyword>
<evidence type="ECO:0000256" key="2">
    <source>
        <dbReference type="ARBA" id="ARBA00023015"/>
    </source>
</evidence>
<dbReference type="InterPro" id="IPR013325">
    <property type="entry name" value="RNA_pol_sigma_r2"/>
</dbReference>
<dbReference type="InterPro" id="IPR013324">
    <property type="entry name" value="RNA_pol_sigma_r3/r4-like"/>
</dbReference>
<protein>
    <submittedName>
        <fullName evidence="7">Sigma-70 family RNA polymerase sigma factor</fullName>
    </submittedName>
</protein>
<evidence type="ECO:0000259" key="6">
    <source>
        <dbReference type="Pfam" id="PF08281"/>
    </source>
</evidence>
<dbReference type="InterPro" id="IPR014284">
    <property type="entry name" value="RNA_pol_sigma-70_dom"/>
</dbReference>
<dbReference type="CDD" id="cd06171">
    <property type="entry name" value="Sigma70_r4"/>
    <property type="match status" value="1"/>
</dbReference>
<feature type="domain" description="RNA polymerase sigma-70 region 2" evidence="5">
    <location>
        <begin position="45"/>
        <end position="106"/>
    </location>
</feature>
<keyword evidence="3" id="KW-0731">Sigma factor</keyword>
<dbReference type="InterPro" id="IPR039425">
    <property type="entry name" value="RNA_pol_sigma-70-like"/>
</dbReference>